<dbReference type="EMBL" id="SZPT01000014">
    <property type="protein sequence ID" value="TKI44250.1"/>
    <property type="molecule type" value="Genomic_DNA"/>
</dbReference>
<dbReference type="NCBIfam" id="NF041508">
    <property type="entry name" value="BacL2"/>
    <property type="match status" value="1"/>
</dbReference>
<name>A0ABY2STC4_9BACI</name>
<sequence length="229" mass="26534">MNKSNVSLWCSLEKMVESYANETEIYKKESILSNIFEEMKSYISRCINNAYLKPRNYGLEIPKEDFESRFMQNLWEAVESFQVGGSTFKNIVIRRFDFAEKHTWNQYKTKGNKEDKDGVSYESARLDSLDRKVGGSESEETTLASLLNWKVISTEEEYFDKVEESSIISDFEAVNKRYANVIRFMALGYEGNALAIATGEADSNNPKFRKLVQRSKESFAKFMKERPSL</sequence>
<evidence type="ECO:0000313" key="2">
    <source>
        <dbReference type="Proteomes" id="UP000308330"/>
    </source>
</evidence>
<accession>A0ABY2STC4</accession>
<evidence type="ECO:0000313" key="1">
    <source>
        <dbReference type="EMBL" id="TKI44250.1"/>
    </source>
</evidence>
<gene>
    <name evidence="1" type="ORF">FC748_21635</name>
</gene>
<dbReference type="RefSeq" id="WP_108031360.1">
    <property type="nucleotide sequence ID" value="NZ_PYUE01000014.1"/>
</dbReference>
<organism evidence="1 2">
    <name type="scientific">Lysinibacillus tabacifolii</name>
    <dbReference type="NCBI Taxonomy" id="1173107"/>
    <lineage>
        <taxon>Bacteria</taxon>
        <taxon>Bacillati</taxon>
        <taxon>Bacillota</taxon>
        <taxon>Bacilli</taxon>
        <taxon>Bacillales</taxon>
        <taxon>Bacillaceae</taxon>
        <taxon>Lysinibacillus</taxon>
    </lineage>
</organism>
<reference evidence="1 2" key="1">
    <citation type="submission" date="2019-04" db="EMBL/GenBank/DDBJ databases">
        <title>Lysinibacillus genome sequencing.</title>
        <authorList>
            <person name="Dunlap C."/>
        </authorList>
    </citation>
    <scope>NUCLEOTIDE SEQUENCE [LARGE SCALE GENOMIC DNA]</scope>
    <source>
        <strain evidence="1 2">KCTC 33042</strain>
    </source>
</reference>
<keyword evidence="2" id="KW-1185">Reference proteome</keyword>
<proteinExistence type="predicted"/>
<protein>
    <submittedName>
        <fullName evidence="1">Uncharacterized protein</fullName>
    </submittedName>
</protein>
<dbReference type="Proteomes" id="UP000308330">
    <property type="component" value="Unassembled WGS sequence"/>
</dbReference>
<comment type="caution">
    <text evidence="1">The sequence shown here is derived from an EMBL/GenBank/DDBJ whole genome shotgun (WGS) entry which is preliminary data.</text>
</comment>